<reference evidence="1" key="1">
    <citation type="submission" date="2021-06" db="EMBL/GenBank/DDBJ databases">
        <authorList>
            <person name="Kallberg Y."/>
            <person name="Tangrot J."/>
            <person name="Rosling A."/>
        </authorList>
    </citation>
    <scope>NUCLEOTIDE SEQUENCE</scope>
    <source>
        <strain evidence="1">MA461A</strain>
    </source>
</reference>
<dbReference type="EMBL" id="CAJVQC010131674">
    <property type="protein sequence ID" value="CAG8841789.1"/>
    <property type="molecule type" value="Genomic_DNA"/>
</dbReference>
<protein>
    <submittedName>
        <fullName evidence="1">25420_t:CDS:1</fullName>
    </submittedName>
</protein>
<feature type="non-terminal residue" evidence="1">
    <location>
        <position position="1"/>
    </location>
</feature>
<organism evidence="1 2">
    <name type="scientific">Racocetra persica</name>
    <dbReference type="NCBI Taxonomy" id="160502"/>
    <lineage>
        <taxon>Eukaryota</taxon>
        <taxon>Fungi</taxon>
        <taxon>Fungi incertae sedis</taxon>
        <taxon>Mucoromycota</taxon>
        <taxon>Glomeromycotina</taxon>
        <taxon>Glomeromycetes</taxon>
        <taxon>Diversisporales</taxon>
        <taxon>Gigasporaceae</taxon>
        <taxon>Racocetra</taxon>
    </lineage>
</organism>
<sequence length="115" mass="12885">EAWEPLKKNWNGWKNSGSRGPCLCCGQNGHFARDCLNPFPRDNNRNIATEANATPSAKIPIDHPPTKRCPNNNDIQNAMQTLLNLVGANSQENESQAFPNLHDKDTLYNIGEERE</sequence>
<gene>
    <name evidence="1" type="ORF">RPERSI_LOCUS32025</name>
</gene>
<comment type="caution">
    <text evidence="1">The sequence shown here is derived from an EMBL/GenBank/DDBJ whole genome shotgun (WGS) entry which is preliminary data.</text>
</comment>
<evidence type="ECO:0000313" key="1">
    <source>
        <dbReference type="EMBL" id="CAG8841789.1"/>
    </source>
</evidence>
<name>A0ACA9SJJ4_9GLOM</name>
<evidence type="ECO:0000313" key="2">
    <source>
        <dbReference type="Proteomes" id="UP000789920"/>
    </source>
</evidence>
<accession>A0ACA9SJJ4</accession>
<keyword evidence="2" id="KW-1185">Reference proteome</keyword>
<dbReference type="Proteomes" id="UP000789920">
    <property type="component" value="Unassembled WGS sequence"/>
</dbReference>
<proteinExistence type="predicted"/>